<gene>
    <name evidence="2" type="ORF">NEOLEDRAFT_1237837</name>
</gene>
<dbReference type="AlphaFoldDB" id="A0A165W399"/>
<keyword evidence="3" id="KW-1185">Reference proteome</keyword>
<accession>A0A165W399</accession>
<feature type="compositionally biased region" description="Basic and acidic residues" evidence="1">
    <location>
        <begin position="41"/>
        <end position="54"/>
    </location>
</feature>
<evidence type="ECO:0000313" key="2">
    <source>
        <dbReference type="EMBL" id="KZT30610.1"/>
    </source>
</evidence>
<dbReference type="Proteomes" id="UP000076761">
    <property type="component" value="Unassembled WGS sequence"/>
</dbReference>
<dbReference type="InParanoid" id="A0A165W399"/>
<protein>
    <submittedName>
        <fullName evidence="2">Uncharacterized protein</fullName>
    </submittedName>
</protein>
<evidence type="ECO:0000313" key="3">
    <source>
        <dbReference type="Proteomes" id="UP000076761"/>
    </source>
</evidence>
<feature type="region of interest" description="Disordered" evidence="1">
    <location>
        <begin position="1"/>
        <end position="68"/>
    </location>
</feature>
<dbReference type="OrthoDB" id="3205299at2759"/>
<organism evidence="2 3">
    <name type="scientific">Neolentinus lepideus HHB14362 ss-1</name>
    <dbReference type="NCBI Taxonomy" id="1314782"/>
    <lineage>
        <taxon>Eukaryota</taxon>
        <taxon>Fungi</taxon>
        <taxon>Dikarya</taxon>
        <taxon>Basidiomycota</taxon>
        <taxon>Agaricomycotina</taxon>
        <taxon>Agaricomycetes</taxon>
        <taxon>Gloeophyllales</taxon>
        <taxon>Gloeophyllaceae</taxon>
        <taxon>Neolentinus</taxon>
    </lineage>
</organism>
<name>A0A165W399_9AGAM</name>
<reference evidence="2 3" key="1">
    <citation type="journal article" date="2016" name="Mol. Biol. Evol.">
        <title>Comparative Genomics of Early-Diverging Mushroom-Forming Fungi Provides Insights into the Origins of Lignocellulose Decay Capabilities.</title>
        <authorList>
            <person name="Nagy L.G."/>
            <person name="Riley R."/>
            <person name="Tritt A."/>
            <person name="Adam C."/>
            <person name="Daum C."/>
            <person name="Floudas D."/>
            <person name="Sun H."/>
            <person name="Yadav J.S."/>
            <person name="Pangilinan J."/>
            <person name="Larsson K.H."/>
            <person name="Matsuura K."/>
            <person name="Barry K."/>
            <person name="Labutti K."/>
            <person name="Kuo R."/>
            <person name="Ohm R.A."/>
            <person name="Bhattacharya S.S."/>
            <person name="Shirouzu T."/>
            <person name="Yoshinaga Y."/>
            <person name="Martin F.M."/>
            <person name="Grigoriev I.V."/>
            <person name="Hibbett D.S."/>
        </authorList>
    </citation>
    <scope>NUCLEOTIDE SEQUENCE [LARGE SCALE GENOMIC DNA]</scope>
    <source>
        <strain evidence="2 3">HHB14362 ss-1</strain>
    </source>
</reference>
<proteinExistence type="predicted"/>
<evidence type="ECO:0000256" key="1">
    <source>
        <dbReference type="SAM" id="MobiDB-lite"/>
    </source>
</evidence>
<dbReference type="EMBL" id="KV425551">
    <property type="protein sequence ID" value="KZT30610.1"/>
    <property type="molecule type" value="Genomic_DNA"/>
</dbReference>
<sequence length="175" mass="19288">MAIPRSKSAPALEIPSRTIIDVGDPGMLNPPAPLSRPTAPTEEHEHEHHFHGLLESEEDESVSTTPKSLQFGLEEQTKKEEDKLGILHLADLLAARAQSRPDEHLLSPYTGDQPGNDDALYNGLRALRCAHSTDAQKAEDYQVGALFLSGDEQRLDKSSWVSSFSRWLSTLYGTC</sequence>